<dbReference type="GO" id="GO:0005737">
    <property type="term" value="C:cytoplasm"/>
    <property type="evidence" value="ECO:0007669"/>
    <property type="project" value="TreeGrafter"/>
</dbReference>
<reference evidence="6" key="1">
    <citation type="submission" date="2020-10" db="EMBL/GenBank/DDBJ databases">
        <title>Sequencing the genomes of 1000 actinobacteria strains.</title>
        <authorList>
            <person name="Klenk H.-P."/>
        </authorList>
    </citation>
    <scope>NUCLEOTIDE SEQUENCE</scope>
    <source>
        <strain evidence="6">DSM 45354</strain>
    </source>
</reference>
<feature type="active site" evidence="5">
    <location>
        <position position="383"/>
    </location>
</feature>
<gene>
    <name evidence="6" type="ORF">HEB94_009649</name>
</gene>
<evidence type="ECO:0000313" key="7">
    <source>
        <dbReference type="Proteomes" id="UP000638648"/>
    </source>
</evidence>
<dbReference type="CDD" id="cd00585">
    <property type="entry name" value="Peptidase_C1B"/>
    <property type="match status" value="1"/>
</dbReference>
<keyword evidence="4" id="KW-0031">Aminopeptidase</keyword>
<proteinExistence type="inferred from homology"/>
<dbReference type="EMBL" id="JADBEM010000001">
    <property type="protein sequence ID" value="MBE1612801.1"/>
    <property type="molecule type" value="Genomic_DNA"/>
</dbReference>
<feature type="active site" evidence="5">
    <location>
        <position position="70"/>
    </location>
</feature>
<evidence type="ECO:0000256" key="5">
    <source>
        <dbReference type="PIRSR" id="PIRSR005700-1"/>
    </source>
</evidence>
<organism evidence="6 7">
    <name type="scientific">Actinopolymorpha pittospori</name>
    <dbReference type="NCBI Taxonomy" id="648752"/>
    <lineage>
        <taxon>Bacteria</taxon>
        <taxon>Bacillati</taxon>
        <taxon>Actinomycetota</taxon>
        <taxon>Actinomycetes</taxon>
        <taxon>Propionibacteriales</taxon>
        <taxon>Actinopolymorphaceae</taxon>
        <taxon>Actinopolymorpha</taxon>
    </lineage>
</organism>
<evidence type="ECO:0000256" key="3">
    <source>
        <dbReference type="ARBA" id="ARBA00022807"/>
    </source>
</evidence>
<dbReference type="GO" id="GO:0009636">
    <property type="term" value="P:response to toxic substance"/>
    <property type="evidence" value="ECO:0007669"/>
    <property type="project" value="TreeGrafter"/>
</dbReference>
<dbReference type="PROSITE" id="PS00139">
    <property type="entry name" value="THIOL_PROTEASE_CYS"/>
    <property type="match status" value="1"/>
</dbReference>
<dbReference type="InterPro" id="IPR038765">
    <property type="entry name" value="Papain-like_cys_pep_sf"/>
</dbReference>
<dbReference type="RefSeq" id="WP_192755782.1">
    <property type="nucleotide sequence ID" value="NZ_BAABJL010000084.1"/>
</dbReference>
<dbReference type="AlphaFoldDB" id="A0A927N518"/>
<evidence type="ECO:0000256" key="1">
    <source>
        <dbReference type="ARBA" id="ARBA00022670"/>
    </source>
</evidence>
<evidence type="ECO:0000256" key="2">
    <source>
        <dbReference type="ARBA" id="ARBA00022801"/>
    </source>
</evidence>
<evidence type="ECO:0000256" key="4">
    <source>
        <dbReference type="PIRNR" id="PIRNR005700"/>
    </source>
</evidence>
<dbReference type="InterPro" id="IPR000169">
    <property type="entry name" value="Pept_cys_AS"/>
</dbReference>
<dbReference type="GO" id="GO:0006508">
    <property type="term" value="P:proteolysis"/>
    <property type="evidence" value="ECO:0007669"/>
    <property type="project" value="UniProtKB-KW"/>
</dbReference>
<dbReference type="InterPro" id="IPR004134">
    <property type="entry name" value="Peptidase_C1B"/>
</dbReference>
<sequence>MDASLTSDDLELLRKSFSRNPAYRLVQNAVTQTSVDDLALDREIVVRTDHSVSHLLDDWAATNQKSSGRCWLFAGLNLLRVDAMRKMNLKSFEFSQNHVMFWDKLERANYFLEAVIDTADRDVDDRTVAFLLKDVANDGGQWNMFAALVKKHGLVPKSVMPETQSSSSTGRMNSVLRRLLRQGARDLRALPAGDLDAAREHKQQILDVVHRVLCLHLGTPPETFAWQWTDKDRVFHRDGTLTPLEFAERYVTLPVEDYVCLVHDPRTTSPQGRTFTVDRLGNVVGGGAVTYLNVDGALMKRLAKQTIMAGEPVWFGCDVGKMMRRDIGIWDADLYDLGAIYDTSFDLDKADRLLYQETAMTHAMLFTGVDVDEDTTRRWRVENSWGDKDADHGFYTMNDSWFDEYVFEIAVRRDQLPEELRTALDEDPIVLPAWDPMGALALAH</sequence>
<keyword evidence="7" id="KW-1185">Reference proteome</keyword>
<dbReference type="PANTHER" id="PTHR10363">
    <property type="entry name" value="BLEOMYCIN HYDROLASE"/>
    <property type="match status" value="1"/>
</dbReference>
<keyword evidence="3 4" id="KW-0788">Thiol protease</keyword>
<keyword evidence="1 4" id="KW-0645">Protease</keyword>
<comment type="similarity">
    <text evidence="4">Belongs to the peptidase C1 family.</text>
</comment>
<dbReference type="GO" id="GO:0070005">
    <property type="term" value="F:cysteine-type aminopeptidase activity"/>
    <property type="evidence" value="ECO:0007669"/>
    <property type="project" value="InterPro"/>
</dbReference>
<dbReference type="PANTHER" id="PTHR10363:SF2">
    <property type="entry name" value="BLEOMYCIN HYDROLASE"/>
    <property type="match status" value="1"/>
</dbReference>
<dbReference type="SUPFAM" id="SSF54001">
    <property type="entry name" value="Cysteine proteinases"/>
    <property type="match status" value="1"/>
</dbReference>
<accession>A0A927N518</accession>
<protein>
    <recommendedName>
        <fullName evidence="4">Aminopeptidase</fullName>
    </recommendedName>
</protein>
<dbReference type="GO" id="GO:0043418">
    <property type="term" value="P:homocysteine catabolic process"/>
    <property type="evidence" value="ECO:0007669"/>
    <property type="project" value="TreeGrafter"/>
</dbReference>
<dbReference type="Gene3D" id="3.90.70.10">
    <property type="entry name" value="Cysteine proteinases"/>
    <property type="match status" value="1"/>
</dbReference>
<dbReference type="PIRSF" id="PIRSF005700">
    <property type="entry name" value="PepC"/>
    <property type="match status" value="1"/>
</dbReference>
<dbReference type="Proteomes" id="UP000638648">
    <property type="component" value="Unassembled WGS sequence"/>
</dbReference>
<comment type="caution">
    <text evidence="6">The sequence shown here is derived from an EMBL/GenBank/DDBJ whole genome shotgun (WGS) entry which is preliminary data.</text>
</comment>
<feature type="active site" evidence="5">
    <location>
        <position position="362"/>
    </location>
</feature>
<keyword evidence="2 4" id="KW-0378">Hydrolase</keyword>
<evidence type="ECO:0000313" key="6">
    <source>
        <dbReference type="EMBL" id="MBE1612801.1"/>
    </source>
</evidence>
<dbReference type="Pfam" id="PF03051">
    <property type="entry name" value="Peptidase_C1_2"/>
    <property type="match status" value="1"/>
</dbReference>
<name>A0A927N518_9ACTN</name>